<sequence length="140" mass="16682">MFWFDRENENTVFMDKREFEGTLCDGRSLKVSPDIVADFRQIPFPDESFYLVVFDPPHLVRAGENSWLAQKYGKLNLDSWAKDIKQGFDECMRVLKTNGTLIFKWNEEQIKLRDILATIEYKPFFGNKRAKTHWLVFMKF</sequence>
<accession>A0A510KNT1</accession>
<protein>
    <recommendedName>
        <fullName evidence="3">Methyltransferase</fullName>
    </recommendedName>
</protein>
<dbReference type="Gene3D" id="3.40.50.150">
    <property type="entry name" value="Vaccinia Virus protein VP39"/>
    <property type="match status" value="1"/>
</dbReference>
<evidence type="ECO:0000313" key="2">
    <source>
        <dbReference type="Proteomes" id="UP000321378"/>
    </source>
</evidence>
<name>A0A510KNT1_9FUSO</name>
<dbReference type="RefSeq" id="WP_172619116.1">
    <property type="nucleotide sequence ID" value="NZ_AP019840.1"/>
</dbReference>
<evidence type="ECO:0008006" key="3">
    <source>
        <dbReference type="Google" id="ProtNLM"/>
    </source>
</evidence>
<evidence type="ECO:0000313" key="1">
    <source>
        <dbReference type="EMBL" id="BBM53380.1"/>
    </source>
</evidence>
<dbReference type="STRING" id="1122173.GCA_000482505_02587"/>
<dbReference type="EMBL" id="AP019840">
    <property type="protein sequence ID" value="BBM53380.1"/>
    <property type="molecule type" value="Genomic_DNA"/>
</dbReference>
<dbReference type="REBASE" id="357045">
    <property type="entry name" value="M.Ltr3935ORF2367P"/>
</dbReference>
<dbReference type="AlphaFoldDB" id="A0A510KNT1"/>
<dbReference type="InterPro" id="IPR029063">
    <property type="entry name" value="SAM-dependent_MTases_sf"/>
</dbReference>
<organism evidence="1 2">
    <name type="scientific">Leptotrichia trevisanii</name>
    <dbReference type="NCBI Taxonomy" id="109328"/>
    <lineage>
        <taxon>Bacteria</taxon>
        <taxon>Fusobacteriati</taxon>
        <taxon>Fusobacteriota</taxon>
        <taxon>Fusobacteriia</taxon>
        <taxon>Fusobacteriales</taxon>
        <taxon>Leptotrichiaceae</taxon>
        <taxon>Leptotrichia</taxon>
    </lineage>
</organism>
<reference evidence="1 2" key="1">
    <citation type="submission" date="2019-07" db="EMBL/GenBank/DDBJ databases">
        <title>Complete Genome Sequence of Leptotrichia trevisanii Strain JMUB3935.</title>
        <authorList>
            <person name="Watanabe S."/>
            <person name="Cui L."/>
        </authorList>
    </citation>
    <scope>NUCLEOTIDE SEQUENCE [LARGE SCALE GENOMIC DNA]</scope>
    <source>
        <strain evidence="1 2">JMUB3935</strain>
    </source>
</reference>
<dbReference type="SUPFAM" id="SSF53335">
    <property type="entry name" value="S-adenosyl-L-methionine-dependent methyltransferases"/>
    <property type="match status" value="1"/>
</dbReference>
<dbReference type="Proteomes" id="UP000321378">
    <property type="component" value="Chromosome"/>
</dbReference>
<proteinExistence type="predicted"/>
<gene>
    <name evidence="1" type="ORF">JMUB3935_2367</name>
</gene>